<comment type="caution">
    <text evidence="2">The sequence shown here is derived from an EMBL/GenBank/DDBJ whole genome shotgun (WGS) entry which is preliminary data.</text>
</comment>
<feature type="compositionally biased region" description="Low complexity" evidence="1">
    <location>
        <begin position="105"/>
        <end position="119"/>
    </location>
</feature>
<evidence type="ECO:0000256" key="1">
    <source>
        <dbReference type="SAM" id="MobiDB-lite"/>
    </source>
</evidence>
<gene>
    <name evidence="2" type="ORF">Tco_0652082</name>
</gene>
<dbReference type="PANTHER" id="PTHR45023">
    <property type="match status" value="1"/>
</dbReference>
<reference evidence="2" key="1">
    <citation type="journal article" date="2022" name="Int. J. Mol. Sci.">
        <title>Draft Genome of Tanacetum Coccineum: Genomic Comparison of Closely Related Tanacetum-Family Plants.</title>
        <authorList>
            <person name="Yamashiro T."/>
            <person name="Shiraishi A."/>
            <person name="Nakayama K."/>
            <person name="Satake H."/>
        </authorList>
    </citation>
    <scope>NUCLEOTIDE SEQUENCE</scope>
</reference>
<dbReference type="EMBL" id="BQNB010008996">
    <property type="protein sequence ID" value="GJS57298.1"/>
    <property type="molecule type" value="Genomic_DNA"/>
</dbReference>
<accession>A0ABQ4WWK8</accession>
<evidence type="ECO:0008006" key="4">
    <source>
        <dbReference type="Google" id="ProtNLM"/>
    </source>
</evidence>
<protein>
    <recommendedName>
        <fullName evidence="4">No apical meristem-associated C-terminal domain-containing protein</fullName>
    </recommendedName>
</protein>
<name>A0ABQ4WWK8_9ASTR</name>
<reference evidence="2" key="2">
    <citation type="submission" date="2022-01" db="EMBL/GenBank/DDBJ databases">
        <authorList>
            <person name="Yamashiro T."/>
            <person name="Shiraishi A."/>
            <person name="Satake H."/>
            <person name="Nakayama K."/>
        </authorList>
    </citation>
    <scope>NUCLEOTIDE SEQUENCE</scope>
</reference>
<sequence>MLTGKWTPMNTSVLKFNQLVQETAVHSGENDDDHMSRVHTLYDATVGGEFKHRSAWLFLKGKHKWTNPDSTLQRRNRLLGTDEEPEHFGDDDLPRPPGLQRLAKSQRTSSNSTASSGSNPAAYQEFMAEQYELDRKAKMTVLERESEDRRRLIQSQRIAEDMRVLQIDTRGMDAADAAIINAQKARIRAAYPPPPN</sequence>
<keyword evidence="3" id="KW-1185">Reference proteome</keyword>
<dbReference type="PANTHER" id="PTHR45023:SF4">
    <property type="entry name" value="GLYCINE-RICH PROTEIN-RELATED"/>
    <property type="match status" value="1"/>
</dbReference>
<evidence type="ECO:0000313" key="3">
    <source>
        <dbReference type="Proteomes" id="UP001151760"/>
    </source>
</evidence>
<proteinExistence type="predicted"/>
<organism evidence="2 3">
    <name type="scientific">Tanacetum coccineum</name>
    <dbReference type="NCBI Taxonomy" id="301880"/>
    <lineage>
        <taxon>Eukaryota</taxon>
        <taxon>Viridiplantae</taxon>
        <taxon>Streptophyta</taxon>
        <taxon>Embryophyta</taxon>
        <taxon>Tracheophyta</taxon>
        <taxon>Spermatophyta</taxon>
        <taxon>Magnoliopsida</taxon>
        <taxon>eudicotyledons</taxon>
        <taxon>Gunneridae</taxon>
        <taxon>Pentapetalae</taxon>
        <taxon>asterids</taxon>
        <taxon>campanulids</taxon>
        <taxon>Asterales</taxon>
        <taxon>Asteraceae</taxon>
        <taxon>Asteroideae</taxon>
        <taxon>Anthemideae</taxon>
        <taxon>Anthemidinae</taxon>
        <taxon>Tanacetum</taxon>
    </lineage>
</organism>
<evidence type="ECO:0000313" key="2">
    <source>
        <dbReference type="EMBL" id="GJS57298.1"/>
    </source>
</evidence>
<feature type="region of interest" description="Disordered" evidence="1">
    <location>
        <begin position="81"/>
        <end position="122"/>
    </location>
</feature>
<dbReference type="Proteomes" id="UP001151760">
    <property type="component" value="Unassembled WGS sequence"/>
</dbReference>